<dbReference type="EMBL" id="CAMPGE010011408">
    <property type="protein sequence ID" value="CAI2370244.1"/>
    <property type="molecule type" value="Genomic_DNA"/>
</dbReference>
<dbReference type="Proteomes" id="UP001295684">
    <property type="component" value="Unassembled WGS sequence"/>
</dbReference>
<dbReference type="PROSITE" id="PS50217">
    <property type="entry name" value="BZIP"/>
    <property type="match status" value="1"/>
</dbReference>
<proteinExistence type="predicted"/>
<accession>A0AAD1UK39</accession>
<name>A0AAD1UK39_EUPCR</name>
<organism evidence="3 4">
    <name type="scientific">Euplotes crassus</name>
    <dbReference type="NCBI Taxonomy" id="5936"/>
    <lineage>
        <taxon>Eukaryota</taxon>
        <taxon>Sar</taxon>
        <taxon>Alveolata</taxon>
        <taxon>Ciliophora</taxon>
        <taxon>Intramacronucleata</taxon>
        <taxon>Spirotrichea</taxon>
        <taxon>Hypotrichia</taxon>
        <taxon>Euplotida</taxon>
        <taxon>Euplotidae</taxon>
        <taxon>Moneuplotes</taxon>
    </lineage>
</organism>
<dbReference type="AlphaFoldDB" id="A0AAD1UK39"/>
<sequence>MDEQFPTNKIKRKRGRKRLSELSESVQKEKDIIRKEKNKEKMKRYRTRVKAHKETLEQQNEALQLTVNQLTKRVEDLSAENEQLKFKVATLENNRMSSTINGTFNKYDKSAFEIVDSVKDTSVIRHININTRANQNKDTQQCEKLFKREYKFWKDTLPNLIRRNPEKVKYTLMEQNRDIADVNGDARITFLKTQFKNIIQNALAFNALATLRTFDTFKYSEWLKLREELAKPKPDFSGIKVPASFKGGSLSSQGLQLFRDHGEAIINTLREVRTLVQSLVKIRNKMFMKYGELIKIYENSDYKYDKNDHISIRQKWEEYKKKGIDLFTIFKIGKRDPNKDYSSDVELTEWEEDEELLEFKS</sequence>
<keyword evidence="4" id="KW-1185">Reference proteome</keyword>
<evidence type="ECO:0000256" key="1">
    <source>
        <dbReference type="SAM" id="MobiDB-lite"/>
    </source>
</evidence>
<feature type="region of interest" description="Disordered" evidence="1">
    <location>
        <begin position="1"/>
        <end position="25"/>
    </location>
</feature>
<comment type="caution">
    <text evidence="3">The sequence shown here is derived from an EMBL/GenBank/DDBJ whole genome shotgun (WGS) entry which is preliminary data.</text>
</comment>
<reference evidence="3" key="1">
    <citation type="submission" date="2023-07" db="EMBL/GenBank/DDBJ databases">
        <authorList>
            <consortium name="AG Swart"/>
            <person name="Singh M."/>
            <person name="Singh A."/>
            <person name="Seah K."/>
            <person name="Emmerich C."/>
        </authorList>
    </citation>
    <scope>NUCLEOTIDE SEQUENCE</scope>
    <source>
        <strain evidence="3">DP1</strain>
    </source>
</reference>
<dbReference type="SMART" id="SM00338">
    <property type="entry name" value="BRLZ"/>
    <property type="match status" value="1"/>
</dbReference>
<evidence type="ECO:0000313" key="3">
    <source>
        <dbReference type="EMBL" id="CAI2370244.1"/>
    </source>
</evidence>
<evidence type="ECO:0000313" key="4">
    <source>
        <dbReference type="Proteomes" id="UP001295684"/>
    </source>
</evidence>
<evidence type="ECO:0000259" key="2">
    <source>
        <dbReference type="PROSITE" id="PS50217"/>
    </source>
</evidence>
<protein>
    <recommendedName>
        <fullName evidence="2">BZIP domain-containing protein</fullName>
    </recommendedName>
</protein>
<dbReference type="InterPro" id="IPR004827">
    <property type="entry name" value="bZIP"/>
</dbReference>
<dbReference type="CDD" id="cd14686">
    <property type="entry name" value="bZIP"/>
    <property type="match status" value="1"/>
</dbReference>
<gene>
    <name evidence="3" type="ORF">ECRASSUSDP1_LOCUS11552</name>
</gene>
<feature type="domain" description="BZIP" evidence="2">
    <location>
        <begin position="28"/>
        <end position="91"/>
    </location>
</feature>
<dbReference type="GO" id="GO:0003700">
    <property type="term" value="F:DNA-binding transcription factor activity"/>
    <property type="evidence" value="ECO:0007669"/>
    <property type="project" value="InterPro"/>
</dbReference>